<dbReference type="SUPFAM" id="SSF56112">
    <property type="entry name" value="Protein kinase-like (PK-like)"/>
    <property type="match status" value="1"/>
</dbReference>
<organism evidence="2">
    <name type="scientific">Kitasatospora camelliae</name>
    <dbReference type="NCBI Taxonomy" id="3156397"/>
    <lineage>
        <taxon>Bacteria</taxon>
        <taxon>Bacillati</taxon>
        <taxon>Actinomycetota</taxon>
        <taxon>Actinomycetes</taxon>
        <taxon>Kitasatosporales</taxon>
        <taxon>Streptomycetaceae</taxon>
        <taxon>Kitasatospora</taxon>
    </lineage>
</organism>
<name>A0AAU8JVN0_9ACTN</name>
<gene>
    <name evidence="2" type="ORF">ABWK59_10780</name>
</gene>
<dbReference type="InterPro" id="IPR011009">
    <property type="entry name" value="Kinase-like_dom_sf"/>
</dbReference>
<dbReference type="InterPro" id="IPR002575">
    <property type="entry name" value="Aminoglycoside_PTrfase"/>
</dbReference>
<evidence type="ECO:0000259" key="1">
    <source>
        <dbReference type="Pfam" id="PF01636"/>
    </source>
</evidence>
<proteinExistence type="predicted"/>
<dbReference type="AlphaFoldDB" id="A0AAU8JVN0"/>
<keyword evidence="2" id="KW-0808">Transferase</keyword>
<feature type="domain" description="Aminoglycoside phosphotransferase" evidence="1">
    <location>
        <begin position="39"/>
        <end position="251"/>
    </location>
</feature>
<protein>
    <submittedName>
        <fullName evidence="2">Aminoglycoside phosphotransferase family protein</fullName>
        <ecNumber evidence="2">2.7.1.-</ecNumber>
    </submittedName>
</protein>
<dbReference type="EMBL" id="CP159872">
    <property type="protein sequence ID" value="XCM79379.1"/>
    <property type="molecule type" value="Genomic_DNA"/>
</dbReference>
<dbReference type="Pfam" id="PF01636">
    <property type="entry name" value="APH"/>
    <property type="match status" value="1"/>
</dbReference>
<dbReference type="GO" id="GO:0016740">
    <property type="term" value="F:transferase activity"/>
    <property type="evidence" value="ECO:0007669"/>
    <property type="project" value="UniProtKB-KW"/>
</dbReference>
<dbReference type="KEGG" id="kcm:ABWK59_10780"/>
<sequence length="297" mass="33219">MTHAQTLPSDVTRLLTKALGDVRLLAVHGHTRHGDPYLWEVADEVGGRWFAKRHSKELSYLREVHAYQHATAALPPGRVAALHAHDADALLVVTGAVDGTALRHTPLTARQRPEAYRQAGKLLRKLHDQPLPDVASPGDERDVPWPQERERALNLAREVGLGIEDLALLDTAMAVPPPVLPLVVCHGDFSPRNWIVDTTSGDGMLVRLIDFERSQVEEAVRRDLMRIVYQITAHQPELREAFFDGYGRTLTDAEQAGCRAYAAIDCPSALRWATKHRDDEIQRYGLTMLNQLRRPAD</sequence>
<dbReference type="Gene3D" id="3.90.1200.10">
    <property type="match status" value="1"/>
</dbReference>
<accession>A0AAU8JVN0</accession>
<evidence type="ECO:0000313" key="2">
    <source>
        <dbReference type="EMBL" id="XCM79379.1"/>
    </source>
</evidence>
<reference evidence="2" key="1">
    <citation type="submission" date="2024-06" db="EMBL/GenBank/DDBJ databases">
        <title>The genome sequences of Kitasatospora sp. strain HUAS MG31.</title>
        <authorList>
            <person name="Mo P."/>
        </authorList>
    </citation>
    <scope>NUCLEOTIDE SEQUENCE</scope>
    <source>
        <strain evidence="2">HUAS MG31</strain>
    </source>
</reference>
<dbReference type="EC" id="2.7.1.-" evidence="2"/>
<dbReference type="RefSeq" id="WP_354639988.1">
    <property type="nucleotide sequence ID" value="NZ_CP159872.1"/>
</dbReference>